<dbReference type="InterPro" id="IPR036250">
    <property type="entry name" value="AcylCo_DH-like_C"/>
</dbReference>
<comment type="similarity">
    <text evidence="2 6">Belongs to the acyl-CoA dehydrogenase family.</text>
</comment>
<dbReference type="GeneID" id="97401919"/>
<protein>
    <submittedName>
        <fullName evidence="10">Acyl-CoA dehydrogenase, C-terminal domain protein</fullName>
    </submittedName>
</protein>
<dbReference type="InterPro" id="IPR009100">
    <property type="entry name" value="AcylCoA_DH/oxidase_NM_dom_sf"/>
</dbReference>
<dbReference type="SUPFAM" id="SSF56645">
    <property type="entry name" value="Acyl-CoA dehydrogenase NM domain-like"/>
    <property type="match status" value="1"/>
</dbReference>
<dbReference type="PANTHER" id="PTHR43884">
    <property type="entry name" value="ACYL-COA DEHYDROGENASE"/>
    <property type="match status" value="1"/>
</dbReference>
<keyword evidence="4 6" id="KW-0274">FAD</keyword>
<name>L7F179_STRT8</name>
<feature type="domain" description="Acyl-CoA dehydrogenase/oxidase C-terminal" evidence="7">
    <location>
        <begin position="241"/>
        <end position="372"/>
    </location>
</feature>
<evidence type="ECO:0000313" key="11">
    <source>
        <dbReference type="Proteomes" id="UP000010931"/>
    </source>
</evidence>
<dbReference type="GO" id="GO:0003995">
    <property type="term" value="F:acyl-CoA dehydrogenase activity"/>
    <property type="evidence" value="ECO:0007669"/>
    <property type="project" value="TreeGrafter"/>
</dbReference>
<dbReference type="Gene3D" id="1.20.140.10">
    <property type="entry name" value="Butyryl-CoA Dehydrogenase, subunit A, domain 3"/>
    <property type="match status" value="1"/>
</dbReference>
<dbReference type="Proteomes" id="UP000010931">
    <property type="component" value="Unassembled WGS sequence"/>
</dbReference>
<evidence type="ECO:0000256" key="4">
    <source>
        <dbReference type="ARBA" id="ARBA00022827"/>
    </source>
</evidence>
<keyword evidence="3 6" id="KW-0285">Flavoprotein</keyword>
<evidence type="ECO:0000259" key="7">
    <source>
        <dbReference type="Pfam" id="PF00441"/>
    </source>
</evidence>
<feature type="domain" description="Acyl-CoA oxidase/dehydrogenase middle" evidence="8">
    <location>
        <begin position="130"/>
        <end position="203"/>
    </location>
</feature>
<dbReference type="InterPro" id="IPR009075">
    <property type="entry name" value="AcylCo_DH/oxidase_C"/>
</dbReference>
<dbReference type="InterPro" id="IPR006091">
    <property type="entry name" value="Acyl-CoA_Oxase/DH_mid-dom"/>
</dbReference>
<dbReference type="SUPFAM" id="SSF47203">
    <property type="entry name" value="Acyl-CoA dehydrogenase C-terminal domain-like"/>
    <property type="match status" value="1"/>
</dbReference>
<evidence type="ECO:0000313" key="10">
    <source>
        <dbReference type="EMBL" id="ELP64904.1"/>
    </source>
</evidence>
<dbReference type="Pfam" id="PF02770">
    <property type="entry name" value="Acyl-CoA_dh_M"/>
    <property type="match status" value="1"/>
</dbReference>
<accession>L7F179</accession>
<dbReference type="EMBL" id="AEJB01000420">
    <property type="protein sequence ID" value="ELP64904.1"/>
    <property type="molecule type" value="Genomic_DNA"/>
</dbReference>
<dbReference type="Gene3D" id="1.10.540.10">
    <property type="entry name" value="Acyl-CoA dehydrogenase/oxidase, N-terminal domain"/>
    <property type="match status" value="1"/>
</dbReference>
<dbReference type="PANTHER" id="PTHR43884:SF20">
    <property type="entry name" value="ACYL-COA DEHYDROGENASE FADE28"/>
    <property type="match status" value="1"/>
</dbReference>
<keyword evidence="5 6" id="KW-0560">Oxidoreductase</keyword>
<dbReference type="InterPro" id="IPR046373">
    <property type="entry name" value="Acyl-CoA_Oxase/DH_mid-dom_sf"/>
</dbReference>
<keyword evidence="11" id="KW-1185">Reference proteome</keyword>
<organism evidence="10 11">
    <name type="scientific">Streptomyces turgidiscabies (strain Car8)</name>
    <dbReference type="NCBI Taxonomy" id="698760"/>
    <lineage>
        <taxon>Bacteria</taxon>
        <taxon>Bacillati</taxon>
        <taxon>Actinomycetota</taxon>
        <taxon>Actinomycetes</taxon>
        <taxon>Kitasatosporales</taxon>
        <taxon>Streptomycetaceae</taxon>
        <taxon>Streptomyces</taxon>
    </lineage>
</organism>
<dbReference type="AlphaFoldDB" id="L7F179"/>
<feature type="domain" description="Acyl-CoA dehydrogenase/oxidase N-terminal" evidence="9">
    <location>
        <begin position="13"/>
        <end position="124"/>
    </location>
</feature>
<dbReference type="InterPro" id="IPR013786">
    <property type="entry name" value="AcylCoA_DH/ox_N"/>
</dbReference>
<evidence type="ECO:0000256" key="2">
    <source>
        <dbReference type="ARBA" id="ARBA00009347"/>
    </source>
</evidence>
<dbReference type="GO" id="GO:0050660">
    <property type="term" value="F:flavin adenine dinucleotide binding"/>
    <property type="evidence" value="ECO:0007669"/>
    <property type="project" value="InterPro"/>
</dbReference>
<dbReference type="CDD" id="cd00567">
    <property type="entry name" value="ACAD"/>
    <property type="match status" value="1"/>
</dbReference>
<evidence type="ECO:0000256" key="1">
    <source>
        <dbReference type="ARBA" id="ARBA00001974"/>
    </source>
</evidence>
<dbReference type="RefSeq" id="WP_006380031.1">
    <property type="nucleotide sequence ID" value="NZ_AEJB01000420.1"/>
</dbReference>
<evidence type="ECO:0000259" key="8">
    <source>
        <dbReference type="Pfam" id="PF02770"/>
    </source>
</evidence>
<evidence type="ECO:0000256" key="5">
    <source>
        <dbReference type="ARBA" id="ARBA00023002"/>
    </source>
</evidence>
<evidence type="ECO:0000259" key="9">
    <source>
        <dbReference type="Pfam" id="PF02771"/>
    </source>
</evidence>
<sequence>MAPAFSTFTTFGEEHEALRSTLRRFLADQAPSESVRRSMESEEGHDPVLWRRMAAQLGLHGLALPEEYGGFGGGPVELGIVMEELGRTLLPSPYFATVALAGQALTASGDDTAKARWLPAMADGSLTGTLALAETGGSWRVEDVAASATRDGTGWRLSGTKMFVVDGHSADLLLVVARADEGPGLFAVDGTATGVTRTRLEALDPTRRLARIDLDGADAVRVGPEGDATEYLRAVVDLVTVALAAEQVGGAQACLDAAVEYAKVRVQFGRPIGSFQAVKHKCADLLLQVESARSAAYRAMSVAAGEPDELPVSAALAAAYCAGAFTHAAKENIQIHGGIGYTWEHDAHLYLKRAKSSEQLFGSPATHRARLADLVGI</sequence>
<comment type="cofactor">
    <cofactor evidence="1 6">
        <name>FAD</name>
        <dbReference type="ChEBI" id="CHEBI:57692"/>
    </cofactor>
</comment>
<dbReference type="PATRIC" id="fig|698760.3.peg.6240"/>
<gene>
    <name evidence="10" type="ORF">STRTUCAR8_01272</name>
</gene>
<reference evidence="10 11" key="1">
    <citation type="journal article" date="2011" name="Plasmid">
        <title>Streptomyces turgidiscabies Car8 contains a modular pathogenicity island that shares virulence genes with other actinobacterial plant pathogens.</title>
        <authorList>
            <person name="Huguet-Tapia J.C."/>
            <person name="Badger J.H."/>
            <person name="Loria R."/>
            <person name="Pettis G.S."/>
        </authorList>
    </citation>
    <scope>NUCLEOTIDE SEQUENCE [LARGE SCALE GENOMIC DNA]</scope>
    <source>
        <strain evidence="10 11">Car8</strain>
    </source>
</reference>
<comment type="caution">
    <text evidence="10">The sequence shown here is derived from an EMBL/GenBank/DDBJ whole genome shotgun (WGS) entry which is preliminary data.</text>
</comment>
<evidence type="ECO:0000256" key="3">
    <source>
        <dbReference type="ARBA" id="ARBA00022630"/>
    </source>
</evidence>
<dbReference type="Gene3D" id="2.40.110.10">
    <property type="entry name" value="Butyryl-CoA Dehydrogenase, subunit A, domain 2"/>
    <property type="match status" value="1"/>
</dbReference>
<dbReference type="InterPro" id="IPR037069">
    <property type="entry name" value="AcylCoA_DH/ox_N_sf"/>
</dbReference>
<evidence type="ECO:0000256" key="6">
    <source>
        <dbReference type="RuleBase" id="RU362125"/>
    </source>
</evidence>
<dbReference type="STRING" id="85558.T45_02952"/>
<dbReference type="Pfam" id="PF00441">
    <property type="entry name" value="Acyl-CoA_dh_1"/>
    <property type="match status" value="1"/>
</dbReference>
<proteinExistence type="inferred from homology"/>
<dbReference type="Pfam" id="PF02771">
    <property type="entry name" value="Acyl-CoA_dh_N"/>
    <property type="match status" value="1"/>
</dbReference>